<keyword evidence="1" id="KW-0812">Transmembrane</keyword>
<evidence type="ECO:0000256" key="1">
    <source>
        <dbReference type="SAM" id="Phobius"/>
    </source>
</evidence>
<proteinExistence type="predicted"/>
<dbReference type="AlphaFoldDB" id="A0A2T6C2V1"/>
<keyword evidence="1" id="KW-0472">Membrane</keyword>
<feature type="transmembrane region" description="Helical" evidence="1">
    <location>
        <begin position="15"/>
        <end position="33"/>
    </location>
</feature>
<keyword evidence="3" id="KW-1185">Reference proteome</keyword>
<dbReference type="OrthoDB" id="1377423at2"/>
<evidence type="ECO:0000313" key="3">
    <source>
        <dbReference type="Proteomes" id="UP000244090"/>
    </source>
</evidence>
<dbReference type="Proteomes" id="UP000244090">
    <property type="component" value="Unassembled WGS sequence"/>
</dbReference>
<evidence type="ECO:0000313" key="2">
    <source>
        <dbReference type="EMBL" id="PTX62623.1"/>
    </source>
</evidence>
<accession>A0A2T6C2V1</accession>
<protein>
    <submittedName>
        <fullName evidence="2">Uncharacterized protein</fullName>
    </submittedName>
</protein>
<comment type="caution">
    <text evidence="2">The sequence shown here is derived from an EMBL/GenBank/DDBJ whole genome shotgun (WGS) entry which is preliminary data.</text>
</comment>
<feature type="transmembrane region" description="Helical" evidence="1">
    <location>
        <begin position="142"/>
        <end position="165"/>
    </location>
</feature>
<sequence length="169" mass="19155">MSLIINKIKKYVDNYLRYAFIIDVIVICILWFLNSNFSIIDFQQNDKKTNLDLINNIIGASISLAGFILASLTIIVAIRSNIKSKSPEQAETPLELFFSVGTFKTIVKVFRIAILELVICFVVSYVIWMISNNLSNGFIFNLLVSIIFLMSVSTIRSLFVLFLLIDVGE</sequence>
<reference evidence="2 3" key="1">
    <citation type="submission" date="2018-04" db="EMBL/GenBank/DDBJ databases">
        <title>Genomic Encyclopedia of Archaeal and Bacterial Type Strains, Phase II (KMG-II): from individual species to whole genera.</title>
        <authorList>
            <person name="Goeker M."/>
        </authorList>
    </citation>
    <scope>NUCLEOTIDE SEQUENCE [LARGE SCALE GENOMIC DNA]</scope>
    <source>
        <strain evidence="2 3">DSM 25731</strain>
    </source>
</reference>
<name>A0A2T6C2V1_9FLAO</name>
<dbReference type="RefSeq" id="WP_108113621.1">
    <property type="nucleotide sequence ID" value="NZ_QBKT01000002.1"/>
</dbReference>
<gene>
    <name evidence="2" type="ORF">C8N46_10218</name>
</gene>
<dbReference type="EMBL" id="QBKT01000002">
    <property type="protein sequence ID" value="PTX62623.1"/>
    <property type="molecule type" value="Genomic_DNA"/>
</dbReference>
<organism evidence="2 3">
    <name type="scientific">Kordia periserrulae</name>
    <dbReference type="NCBI Taxonomy" id="701523"/>
    <lineage>
        <taxon>Bacteria</taxon>
        <taxon>Pseudomonadati</taxon>
        <taxon>Bacteroidota</taxon>
        <taxon>Flavobacteriia</taxon>
        <taxon>Flavobacteriales</taxon>
        <taxon>Flavobacteriaceae</taxon>
        <taxon>Kordia</taxon>
    </lineage>
</organism>
<feature type="transmembrane region" description="Helical" evidence="1">
    <location>
        <begin position="53"/>
        <end position="78"/>
    </location>
</feature>
<feature type="transmembrane region" description="Helical" evidence="1">
    <location>
        <begin position="109"/>
        <end position="130"/>
    </location>
</feature>
<keyword evidence="1" id="KW-1133">Transmembrane helix</keyword>